<dbReference type="CDD" id="cd02440">
    <property type="entry name" value="AdoMet_MTases"/>
    <property type="match status" value="1"/>
</dbReference>
<feature type="compositionally biased region" description="Polar residues" evidence="2">
    <location>
        <begin position="1"/>
        <end position="11"/>
    </location>
</feature>
<comment type="caution">
    <text evidence="3">The sequence shown here is derived from an EMBL/GenBank/DDBJ whole genome shotgun (WGS) entry which is preliminary data.</text>
</comment>
<dbReference type="PANTHER" id="PTHR43591">
    <property type="entry name" value="METHYLTRANSFERASE"/>
    <property type="match status" value="1"/>
</dbReference>
<dbReference type="Pfam" id="PF13489">
    <property type="entry name" value="Methyltransf_23"/>
    <property type="match status" value="1"/>
</dbReference>
<evidence type="ECO:0008006" key="5">
    <source>
        <dbReference type="Google" id="ProtNLM"/>
    </source>
</evidence>
<keyword evidence="4" id="KW-1185">Reference proteome</keyword>
<evidence type="ECO:0000313" key="4">
    <source>
        <dbReference type="Proteomes" id="UP001498421"/>
    </source>
</evidence>
<dbReference type="EMBL" id="JAZAVK010000002">
    <property type="protein sequence ID" value="KAK7432987.1"/>
    <property type="molecule type" value="Genomic_DNA"/>
</dbReference>
<evidence type="ECO:0000256" key="2">
    <source>
        <dbReference type="SAM" id="MobiDB-lite"/>
    </source>
</evidence>
<sequence>MADQSETAAANSGSSRPPEAAPSPRPQSELIAADVIENETDSTDGDSALDVDANSSTASITSSILEYRTIQGRTFHSDKYNTEYFTPNDEQQSESVDITHHYLTLLLDGKLFLAPIKDDVEKVLDIGTGTGSWAIDFADDYPNAEVTGTDLSPIQPAWVPPNVKFELDDATLSWSWPENTFDFVHLRYLFGAIADWGALFKEAYICTKPGAWIQSCEIDPAIESDDGTIDGNTSIETWNALYREGGKMFGRSFTVVKEDLQVKAMHEAGFVDVKHVDYKVPVGGWPKDPKIREVGQFLKLTMENDLEGYTLLLWHNVLNWSKDEYQIFLMGMRKVLKSRHIHGYMYARYVYGRKPEESEVSVA</sequence>
<dbReference type="SUPFAM" id="SSF53335">
    <property type="entry name" value="S-adenosyl-L-methionine-dependent methyltransferases"/>
    <property type="match status" value="1"/>
</dbReference>
<accession>A0ABR1IH61</accession>
<protein>
    <recommendedName>
        <fullName evidence="5">Methyltransferase</fullName>
    </recommendedName>
</protein>
<dbReference type="Gene3D" id="3.40.50.150">
    <property type="entry name" value="Vaccinia Virus protein VP39"/>
    <property type="match status" value="1"/>
</dbReference>
<proteinExistence type="inferred from homology"/>
<dbReference type="PANTHER" id="PTHR43591:SF10">
    <property type="entry name" value="ABC TRANSMEMBRANE TYPE-1 DOMAIN-CONTAINING PROTEIN-RELATED"/>
    <property type="match status" value="1"/>
</dbReference>
<evidence type="ECO:0000313" key="3">
    <source>
        <dbReference type="EMBL" id="KAK7432987.1"/>
    </source>
</evidence>
<dbReference type="InterPro" id="IPR029063">
    <property type="entry name" value="SAM-dependent_MTases_sf"/>
</dbReference>
<reference evidence="3 4" key="1">
    <citation type="journal article" date="2025" name="Microbiol. Resour. Announc.">
        <title>Draft genome sequences for Neonectria magnoliae and Neonectria punicea, canker pathogens of Liriodendron tulipifera and Acer saccharum in West Virginia.</title>
        <authorList>
            <person name="Petronek H.M."/>
            <person name="Kasson M.T."/>
            <person name="Metheny A.M."/>
            <person name="Stauder C.M."/>
            <person name="Lovett B."/>
            <person name="Lynch S.C."/>
            <person name="Garnas J.R."/>
            <person name="Kasson L.R."/>
            <person name="Stajich J.E."/>
        </authorList>
    </citation>
    <scope>NUCLEOTIDE SEQUENCE [LARGE SCALE GENOMIC DNA]</scope>
    <source>
        <strain evidence="3 4">NRRL 64651</strain>
    </source>
</reference>
<dbReference type="Proteomes" id="UP001498421">
    <property type="component" value="Unassembled WGS sequence"/>
</dbReference>
<organism evidence="3 4">
    <name type="scientific">Neonectria magnoliae</name>
    <dbReference type="NCBI Taxonomy" id="2732573"/>
    <lineage>
        <taxon>Eukaryota</taxon>
        <taxon>Fungi</taxon>
        <taxon>Dikarya</taxon>
        <taxon>Ascomycota</taxon>
        <taxon>Pezizomycotina</taxon>
        <taxon>Sordariomycetes</taxon>
        <taxon>Hypocreomycetidae</taxon>
        <taxon>Hypocreales</taxon>
        <taxon>Nectriaceae</taxon>
        <taxon>Neonectria</taxon>
    </lineage>
</organism>
<comment type="similarity">
    <text evidence="1">Belongs to the methyltransferase superfamily. LaeA methyltransferase family.</text>
</comment>
<feature type="region of interest" description="Disordered" evidence="2">
    <location>
        <begin position="1"/>
        <end position="29"/>
    </location>
</feature>
<evidence type="ECO:0000256" key="1">
    <source>
        <dbReference type="ARBA" id="ARBA00038158"/>
    </source>
</evidence>
<name>A0ABR1IH61_9HYPO</name>
<gene>
    <name evidence="3" type="ORF">QQZ08_000458</name>
</gene>